<organism evidence="1 2">
    <name type="scientific">Chryseobacterium paridis</name>
    <dbReference type="NCBI Taxonomy" id="2800328"/>
    <lineage>
        <taxon>Bacteria</taxon>
        <taxon>Pseudomonadati</taxon>
        <taxon>Bacteroidota</taxon>
        <taxon>Flavobacteriia</taxon>
        <taxon>Flavobacteriales</taxon>
        <taxon>Weeksellaceae</taxon>
        <taxon>Chryseobacterium group</taxon>
        <taxon>Chryseobacterium</taxon>
    </lineage>
</organism>
<gene>
    <name evidence="1" type="ORF">JHL15_10235</name>
</gene>
<dbReference type="EMBL" id="JAENHK010000010">
    <property type="protein sequence ID" value="MBK1896131.1"/>
    <property type="molecule type" value="Genomic_DNA"/>
</dbReference>
<evidence type="ECO:0008006" key="3">
    <source>
        <dbReference type="Google" id="ProtNLM"/>
    </source>
</evidence>
<sequence length="222" mass="26228">MKTFFSFFCIILLVLTYKAQKIQIVSINNPQGYLMVKVHNTTDKKIVIYENSLYVRFELWNNERIIGYDNFAREYDEYNYNNDFSKVLMDRTQKKYNIDYKQTFYFLQNTKSKIVIPPACTKVLKLKTFSAPTKPLRPLEKTDYYLKGTVFFNDVFYPKQFLDSLAKKNTIILNKIDIPRTKIDIHTFFSNELATPPKLPKGLKYDEKTGKIVEDNNAVKID</sequence>
<evidence type="ECO:0000313" key="1">
    <source>
        <dbReference type="EMBL" id="MBK1896131.1"/>
    </source>
</evidence>
<name>A0ABS1FUP5_9FLAO</name>
<proteinExistence type="predicted"/>
<keyword evidence="2" id="KW-1185">Reference proteome</keyword>
<dbReference type="Proteomes" id="UP000628669">
    <property type="component" value="Unassembled WGS sequence"/>
</dbReference>
<protein>
    <recommendedName>
        <fullName evidence="3">GLPGLI family protein</fullName>
    </recommendedName>
</protein>
<comment type="caution">
    <text evidence="1">The sequence shown here is derived from an EMBL/GenBank/DDBJ whole genome shotgun (WGS) entry which is preliminary data.</text>
</comment>
<accession>A0ABS1FUP5</accession>
<dbReference type="RefSeq" id="WP_200245529.1">
    <property type="nucleotide sequence ID" value="NZ_JAENHK010000010.1"/>
</dbReference>
<evidence type="ECO:0000313" key="2">
    <source>
        <dbReference type="Proteomes" id="UP000628669"/>
    </source>
</evidence>
<reference evidence="2" key="1">
    <citation type="submission" date="2021-01" db="EMBL/GenBank/DDBJ databases">
        <title>Genome public.</title>
        <authorList>
            <person name="Liu C."/>
            <person name="Sun Q."/>
        </authorList>
    </citation>
    <scope>NUCLEOTIDE SEQUENCE [LARGE SCALE GENOMIC DNA]</scope>
    <source>
        <strain evidence="2">YIM B02567</strain>
    </source>
</reference>